<feature type="compositionally biased region" description="Basic and acidic residues" evidence="1">
    <location>
        <begin position="513"/>
        <end position="523"/>
    </location>
</feature>
<reference evidence="2" key="1">
    <citation type="submission" date="2020-04" db="EMBL/GenBank/DDBJ databases">
        <authorList>
            <person name="Chiriac C."/>
            <person name="Salcher M."/>
            <person name="Ghai R."/>
            <person name="Kavagutti S V."/>
        </authorList>
    </citation>
    <scope>NUCLEOTIDE SEQUENCE</scope>
</reference>
<name>A0A6J5LPT5_9CAUD</name>
<gene>
    <name evidence="2" type="ORF">UFOVP257_441</name>
</gene>
<organism evidence="2">
    <name type="scientific">uncultured Caudovirales phage</name>
    <dbReference type="NCBI Taxonomy" id="2100421"/>
    <lineage>
        <taxon>Viruses</taxon>
        <taxon>Duplodnaviria</taxon>
        <taxon>Heunggongvirae</taxon>
        <taxon>Uroviricota</taxon>
        <taxon>Caudoviricetes</taxon>
        <taxon>Peduoviridae</taxon>
        <taxon>Maltschvirus</taxon>
        <taxon>Maltschvirus maltsch</taxon>
    </lineage>
</organism>
<evidence type="ECO:0000313" key="2">
    <source>
        <dbReference type="EMBL" id="CAB4133719.1"/>
    </source>
</evidence>
<protein>
    <submittedName>
        <fullName evidence="2">Uncharacterized protein</fullName>
    </submittedName>
</protein>
<feature type="region of interest" description="Disordered" evidence="1">
    <location>
        <begin position="1"/>
        <end position="23"/>
    </location>
</feature>
<dbReference type="EMBL" id="LR796274">
    <property type="protein sequence ID" value="CAB4133719.1"/>
    <property type="molecule type" value="Genomic_DNA"/>
</dbReference>
<feature type="region of interest" description="Disordered" evidence="1">
    <location>
        <begin position="206"/>
        <end position="235"/>
    </location>
</feature>
<evidence type="ECO:0000256" key="1">
    <source>
        <dbReference type="SAM" id="MobiDB-lite"/>
    </source>
</evidence>
<sequence>MATDTRTGGKLPQWATRESTPGQKIDSGPFLGIIKNNVDPARLGRVQVFIPDLGGDEFEPSNWYTISYASPFGGSTVGMPGSSNQEAFGAEQQTYGFWAVPPDLGVYVLVTFVMGDPTRGYFFACIPNTPVQAMTPAIARPDDNKNIIIPDGFGDRVGDDSYLPTTELNTNSTDADTATDFVTRPRLIHPYQANIVIEQGLDTDPVRGTVTSSSQRDTPSRVYGWSTPGRTTPDETDFPNYDDLVNKEGITINQFQSYWIARKGGHSFVMDDGDVHGKSNLVRLRSAGGHQILMHDTEETLYIVNNRGTAWIELTKEGSINVFSGDSINVRAAMDINYHADGNVNIHAGDTINMYAGSTIRSQTKIQLTTADTLYNLNAGVIGVRSGGSMDVRALNGSWETAGLLNFKTGSTHFNSAAETTITSGTTSGWNVTGGELWLTGTKVYLNTSGKVVAAPEAPTSPEVNPAFEMYNQPNARYDYDNKYWYIKNKDFESVAPFTPTHEPWQRQTGALKHADGTVDKPRSQRSKG</sequence>
<accession>A0A6J5LPT5</accession>
<proteinExistence type="predicted"/>
<feature type="region of interest" description="Disordered" evidence="1">
    <location>
        <begin position="498"/>
        <end position="529"/>
    </location>
</feature>